<gene>
    <name evidence="3" type="ORF">CCALI_01108</name>
</gene>
<dbReference type="GO" id="GO:0016706">
    <property type="term" value="F:2-oxoglutarate-dependent dioxygenase activity"/>
    <property type="evidence" value="ECO:0007669"/>
    <property type="project" value="UniProtKB-ARBA"/>
</dbReference>
<keyword evidence="2" id="KW-0408">Iron</keyword>
<evidence type="ECO:0000256" key="2">
    <source>
        <dbReference type="ARBA" id="ARBA00023004"/>
    </source>
</evidence>
<keyword evidence="1" id="KW-0479">Metal-binding</keyword>
<dbReference type="Pfam" id="PF05721">
    <property type="entry name" value="PhyH"/>
    <property type="match status" value="1"/>
</dbReference>
<dbReference type="PANTHER" id="PTHR20883:SF15">
    <property type="entry name" value="PHYTANOYL-COA DIOXYGENASE DOMAIN-CONTAINING PROTEIN 1"/>
    <property type="match status" value="1"/>
</dbReference>
<evidence type="ECO:0000313" key="3">
    <source>
        <dbReference type="EMBL" id="CCW34928.1"/>
    </source>
</evidence>
<dbReference type="PANTHER" id="PTHR20883">
    <property type="entry name" value="PHYTANOYL-COA DIOXYGENASE DOMAIN CONTAINING 1"/>
    <property type="match status" value="1"/>
</dbReference>
<name>S0ETU2_CHTCT</name>
<sequence length="258" mass="29409">MNEEERFLFDLRGYLVLPQVLDAETVRQMNAWIDAQAERDPQWRGQTANKHIENPITWHPLFQNLMDHPRVLPILREILGERFRLDHDYAIFLEPGHKGLKLHGPHTVPFDPCHYYRCDNGQIRCGLTVVSWSLTDVPPGAGGFAVVAGSHKSNFPCPPDIKALQRPSPIVEQIPCKAGDCVIFTEALLHGTLPWKGPGTRRTLFYKYAPCMLAWSQQTYRAPEQVPFPPHFWENLTPRQKLLLAPASAIDFHPPIEA</sequence>
<dbReference type="eggNOG" id="COG5285">
    <property type="taxonomic scope" value="Bacteria"/>
</dbReference>
<dbReference type="Gene3D" id="2.60.120.620">
    <property type="entry name" value="q2cbj1_9rhob like domain"/>
    <property type="match status" value="1"/>
</dbReference>
<proteinExistence type="predicted"/>
<dbReference type="KEGG" id="ccz:CCALI_01108"/>
<dbReference type="EMBL" id="HF951689">
    <property type="protein sequence ID" value="CCW34928.1"/>
    <property type="molecule type" value="Genomic_DNA"/>
</dbReference>
<dbReference type="Proteomes" id="UP000014227">
    <property type="component" value="Chromosome I"/>
</dbReference>
<dbReference type="SUPFAM" id="SSF51197">
    <property type="entry name" value="Clavaminate synthase-like"/>
    <property type="match status" value="1"/>
</dbReference>
<evidence type="ECO:0000313" key="4">
    <source>
        <dbReference type="Proteomes" id="UP000014227"/>
    </source>
</evidence>
<accession>S0ETU2</accession>
<keyword evidence="4" id="KW-1185">Reference proteome</keyword>
<dbReference type="OrthoDB" id="9796766at2"/>
<dbReference type="InParanoid" id="S0ETU2"/>
<dbReference type="HOGENOM" id="CLU_057974_1_0_0"/>
<dbReference type="AlphaFoldDB" id="S0ETU2"/>
<dbReference type="PATRIC" id="fig|1303518.3.peg.1129"/>
<organism evidence="3 4">
    <name type="scientific">Chthonomonas calidirosea (strain DSM 23976 / ICMP 18418 / T49)</name>
    <dbReference type="NCBI Taxonomy" id="1303518"/>
    <lineage>
        <taxon>Bacteria</taxon>
        <taxon>Bacillati</taxon>
        <taxon>Armatimonadota</taxon>
        <taxon>Chthonomonadia</taxon>
        <taxon>Chthonomonadales</taxon>
        <taxon>Chthonomonadaceae</taxon>
        <taxon>Chthonomonas</taxon>
    </lineage>
</organism>
<dbReference type="GO" id="GO:0005506">
    <property type="term" value="F:iron ion binding"/>
    <property type="evidence" value="ECO:0007669"/>
    <property type="project" value="UniProtKB-ARBA"/>
</dbReference>
<dbReference type="InterPro" id="IPR008775">
    <property type="entry name" value="Phytyl_CoA_dOase-like"/>
</dbReference>
<dbReference type="STRING" id="454171.CP488_00048"/>
<evidence type="ECO:0000256" key="1">
    <source>
        <dbReference type="ARBA" id="ARBA00022723"/>
    </source>
</evidence>
<dbReference type="RefSeq" id="WP_016482475.1">
    <property type="nucleotide sequence ID" value="NC_021487.1"/>
</dbReference>
<protein>
    <submittedName>
        <fullName evidence="3">Protein involved in biosynthesis of mitomycin antibiotics/polyketide fumonisin</fullName>
    </submittedName>
</protein>
<reference evidence="4" key="1">
    <citation type="submission" date="2013-03" db="EMBL/GenBank/DDBJ databases">
        <title>Genome sequence of Chthonomonas calidirosea, the first sequenced genome from the Armatimonadetes phylum (formally candidate division OP10).</title>
        <authorList>
            <person name="Lee K.C.Y."/>
            <person name="Morgan X.C."/>
            <person name="Dunfield P.F."/>
            <person name="Tamas I."/>
            <person name="Houghton K.M."/>
            <person name="Vyssotski M."/>
            <person name="Ryan J.L.J."/>
            <person name="Lagutin K."/>
            <person name="McDonald I.R."/>
            <person name="Stott M.B."/>
        </authorList>
    </citation>
    <scope>NUCLEOTIDE SEQUENCE [LARGE SCALE GENOMIC DNA]</scope>
    <source>
        <strain evidence="4">DSM 23976 / ICMP 18418 / T49</strain>
    </source>
</reference>